<keyword evidence="1" id="KW-1133">Transmembrane helix</keyword>
<keyword evidence="1" id="KW-0472">Membrane</keyword>
<evidence type="ECO:0000256" key="1">
    <source>
        <dbReference type="SAM" id="Phobius"/>
    </source>
</evidence>
<organism evidence="2 3">
    <name type="scientific">Cylindrospermum stagnale PCC 7417</name>
    <dbReference type="NCBI Taxonomy" id="56107"/>
    <lineage>
        <taxon>Bacteria</taxon>
        <taxon>Bacillati</taxon>
        <taxon>Cyanobacteriota</taxon>
        <taxon>Cyanophyceae</taxon>
        <taxon>Nostocales</taxon>
        <taxon>Nostocaceae</taxon>
        <taxon>Cylindrospermum</taxon>
    </lineage>
</organism>
<dbReference type="HOGENOM" id="CLU_023173_0_0_3"/>
<sequence length="659" mass="73056">MTNSLEELLTLAEKEFYQLTEADKKLFPAVFEGKEADFSADADALTLNVDRIIWLCTNLKAREFLSYRGLEIVGAKVKGELNLSFVTLEIPLKFINCTFSKAISLQQAKLRSLSLKGSKVLSINADEIQVEGSVFLSDGFQAMGEVRLARSSIGGNLYCSKGKFFNYKDLNYQGNKRILEDCALFANSANIKASVFLDDEFEARGAVLLVGASIGGNLHCSKGKFYSGGEIALCADNANITASVFLDDEFKAKGEVRLRGASIGGELGCSGGKFYNKGRIALSADSANIKASVRLNNGFEARGAVHLAGSAIGGELNCSGGRFFNQKEDAVSIALSIDGANIEGDVYFTEDFTAEGLVSLVSARIDDTLFLQEINNWSIRFGQIYFFRWTIKSNSYSLMKYVSSKMRCSLKNFQQMKLDLRFARVGTLADKANSWPDKDGLYLNGFTYNAISETSPIDSKRRLEWLRLQPTKEFTLQPYEQLAAVLKASGHEAAAIEVLIGKEQDRLEYGSLNIFSYLWNRFLGVTIAHGYRPQYALVFSFGFVIFGTVVFNYGYTNKLISPSSNVGPFDSSESEVSEDYPVFNPLLYSIDVFLPIVDLHQESHWLPNSKPGSDKNFLFLKIPSGQIIRRYFWLHIVLGWILTSLSVAGFTGLVRSQNK</sequence>
<accession>K9WSJ5</accession>
<protein>
    <recommendedName>
        <fullName evidence="4">Membrane-associated oxidoreductase</fullName>
    </recommendedName>
</protein>
<proteinExistence type="predicted"/>
<dbReference type="EMBL" id="CP003642">
    <property type="protein sequence ID" value="AFZ22507.1"/>
    <property type="molecule type" value="Genomic_DNA"/>
</dbReference>
<keyword evidence="1" id="KW-0812">Transmembrane</keyword>
<name>K9WSJ5_9NOST</name>
<dbReference type="eggNOG" id="COG2911">
    <property type="taxonomic scope" value="Bacteria"/>
</dbReference>
<dbReference type="AlphaFoldDB" id="K9WSJ5"/>
<gene>
    <name evidence="2" type="ORF">Cylst_0130</name>
</gene>
<dbReference type="KEGG" id="csg:Cylst_0130"/>
<feature type="transmembrane region" description="Helical" evidence="1">
    <location>
        <begin position="535"/>
        <end position="555"/>
    </location>
</feature>
<reference evidence="2 3" key="1">
    <citation type="submission" date="2012-06" db="EMBL/GenBank/DDBJ databases">
        <title>Finished chromosome of genome of Cylindrospermum stagnale PCC 7417.</title>
        <authorList>
            <consortium name="US DOE Joint Genome Institute"/>
            <person name="Gugger M."/>
            <person name="Coursin T."/>
            <person name="Rippka R."/>
            <person name="Tandeau De Marsac N."/>
            <person name="Huntemann M."/>
            <person name="Wei C.-L."/>
            <person name="Han J."/>
            <person name="Detter J.C."/>
            <person name="Han C."/>
            <person name="Tapia R."/>
            <person name="Chen A."/>
            <person name="Kyrpides N."/>
            <person name="Mavromatis K."/>
            <person name="Markowitz V."/>
            <person name="Szeto E."/>
            <person name="Ivanova N."/>
            <person name="Pagani I."/>
            <person name="Pati A."/>
            <person name="Goodwin L."/>
            <person name="Nordberg H.P."/>
            <person name="Cantor M.N."/>
            <person name="Hua S.X."/>
            <person name="Woyke T."/>
            <person name="Kerfeld C.A."/>
        </authorList>
    </citation>
    <scope>NUCLEOTIDE SEQUENCE [LARGE SCALE GENOMIC DNA]</scope>
    <source>
        <strain evidence="2 3">PCC 7417</strain>
    </source>
</reference>
<dbReference type="OrthoDB" id="581225at2"/>
<dbReference type="RefSeq" id="WP_015205766.1">
    <property type="nucleotide sequence ID" value="NC_019757.1"/>
</dbReference>
<evidence type="ECO:0000313" key="3">
    <source>
        <dbReference type="Proteomes" id="UP000010475"/>
    </source>
</evidence>
<evidence type="ECO:0000313" key="2">
    <source>
        <dbReference type="EMBL" id="AFZ22507.1"/>
    </source>
</evidence>
<keyword evidence="3" id="KW-1185">Reference proteome</keyword>
<dbReference type="Proteomes" id="UP000010475">
    <property type="component" value="Chromosome"/>
</dbReference>
<evidence type="ECO:0008006" key="4">
    <source>
        <dbReference type="Google" id="ProtNLM"/>
    </source>
</evidence>
<dbReference type="STRING" id="56107.Cylst_0130"/>
<feature type="transmembrane region" description="Helical" evidence="1">
    <location>
        <begin position="631"/>
        <end position="654"/>
    </location>
</feature>